<dbReference type="InterPro" id="IPR003810">
    <property type="entry name" value="Mntp/YtaF"/>
</dbReference>
<evidence type="ECO:0000313" key="8">
    <source>
        <dbReference type="Proteomes" id="UP000288943"/>
    </source>
</evidence>
<evidence type="ECO:0000256" key="3">
    <source>
        <dbReference type="ARBA" id="ARBA00022989"/>
    </source>
</evidence>
<dbReference type="KEGG" id="pchi:PC41400_09480"/>
<evidence type="ECO:0000256" key="5">
    <source>
        <dbReference type="SAM" id="Phobius"/>
    </source>
</evidence>
<feature type="transmembrane region" description="Helical" evidence="5">
    <location>
        <begin position="207"/>
        <end position="228"/>
    </location>
</feature>
<dbReference type="AlphaFoldDB" id="A0A410WU22"/>
<dbReference type="Pfam" id="PF02659">
    <property type="entry name" value="Mntp"/>
    <property type="match status" value="2"/>
</dbReference>
<gene>
    <name evidence="6" type="ORF">M5X16_04390</name>
    <name evidence="7" type="ORF">PC41400_09480</name>
</gene>
<protein>
    <submittedName>
        <fullName evidence="6">MntP/YtaF family protein</fullName>
    </submittedName>
    <submittedName>
        <fullName evidence="7">Sporulation membrane protein YtaF</fullName>
    </submittedName>
</protein>
<reference evidence="7 8" key="1">
    <citation type="submission" date="2018-01" db="EMBL/GenBank/DDBJ databases">
        <title>The whole genome sequencing and assembly of Paenibacillus chitinolyticus KCCM 41400 strain.</title>
        <authorList>
            <person name="Kim J.-Y."/>
            <person name="Park M.-K."/>
            <person name="Lee Y.-J."/>
            <person name="Yi H."/>
            <person name="Bahn Y.-S."/>
            <person name="Kim J.F."/>
            <person name="Lee D.-W."/>
        </authorList>
    </citation>
    <scope>NUCLEOTIDE SEQUENCE [LARGE SCALE GENOMIC DNA]</scope>
    <source>
        <strain evidence="7 8">KCCM 41400</strain>
    </source>
</reference>
<evidence type="ECO:0000313" key="7">
    <source>
        <dbReference type="EMBL" id="QAV17885.1"/>
    </source>
</evidence>
<dbReference type="Proteomes" id="UP000288943">
    <property type="component" value="Chromosome"/>
</dbReference>
<evidence type="ECO:0000256" key="4">
    <source>
        <dbReference type="ARBA" id="ARBA00023136"/>
    </source>
</evidence>
<dbReference type="EMBL" id="JAMDMJ010000004">
    <property type="protein sequence ID" value="MCY9595015.1"/>
    <property type="molecule type" value="Genomic_DNA"/>
</dbReference>
<proteinExistence type="predicted"/>
<feature type="transmembrane region" description="Helical" evidence="5">
    <location>
        <begin position="235"/>
        <end position="253"/>
    </location>
</feature>
<keyword evidence="9" id="KW-1185">Reference proteome</keyword>
<dbReference type="Proteomes" id="UP001527202">
    <property type="component" value="Unassembled WGS sequence"/>
</dbReference>
<dbReference type="PANTHER" id="PTHR35529">
    <property type="entry name" value="MANGANESE EFFLUX PUMP MNTP-RELATED"/>
    <property type="match status" value="1"/>
</dbReference>
<keyword evidence="3 5" id="KW-1133">Transmembrane helix</keyword>
<reference evidence="6 9" key="2">
    <citation type="submission" date="2022-05" db="EMBL/GenBank/DDBJ databases">
        <title>Genome Sequencing of Bee-Associated Microbes.</title>
        <authorList>
            <person name="Dunlap C."/>
        </authorList>
    </citation>
    <scope>NUCLEOTIDE SEQUENCE [LARGE SCALE GENOMIC DNA]</scope>
    <source>
        <strain evidence="6 9">NRRL B-23120</strain>
    </source>
</reference>
<feature type="transmembrane region" description="Helical" evidence="5">
    <location>
        <begin position="180"/>
        <end position="201"/>
    </location>
</feature>
<dbReference type="EMBL" id="CP026520">
    <property type="protein sequence ID" value="QAV17885.1"/>
    <property type="molecule type" value="Genomic_DNA"/>
</dbReference>
<keyword evidence="1" id="KW-1003">Cell membrane</keyword>
<dbReference type="OrthoDB" id="1679205at2"/>
<evidence type="ECO:0000313" key="6">
    <source>
        <dbReference type="EMBL" id="MCY9595015.1"/>
    </source>
</evidence>
<evidence type="ECO:0000256" key="2">
    <source>
        <dbReference type="ARBA" id="ARBA00022692"/>
    </source>
</evidence>
<dbReference type="PANTHER" id="PTHR35529:SF2">
    <property type="entry name" value="SPORULATION PROTEIN YTAF-RELATED"/>
    <property type="match status" value="1"/>
</dbReference>
<feature type="transmembrane region" description="Helical" evidence="5">
    <location>
        <begin position="37"/>
        <end position="59"/>
    </location>
</feature>
<evidence type="ECO:0000313" key="9">
    <source>
        <dbReference type="Proteomes" id="UP001527202"/>
    </source>
</evidence>
<sequence>MLPFFSLLILALAVSLDGFGVGMMYGLRKIRIPLPSLAIISLCSGIIIYISMSFGVWLSRYLSPHYAGMLGAVILMGIGIWALVQFLAQKQGNDGDGEGKERTQAENGKAAVSAGTSRLEAAFQSNPVAARRPEAPRAEPEREPRMFSIEIKRLGLVIQILRTPSAADVDRSGNISSSEATLLGIALSLDAFGAGIGAALIGYTPLLTSAVIAVTSGLFIFLGLKIGYQYSGLGWIRKVSMLPGVVLILMGISKLF</sequence>
<accession>A0A410WU22</accession>
<keyword evidence="2 5" id="KW-0812">Transmembrane</keyword>
<feature type="transmembrane region" description="Helical" evidence="5">
    <location>
        <begin position="65"/>
        <end position="84"/>
    </location>
</feature>
<dbReference type="RefSeq" id="WP_042230984.1">
    <property type="nucleotide sequence ID" value="NZ_CP026520.1"/>
</dbReference>
<evidence type="ECO:0000256" key="1">
    <source>
        <dbReference type="ARBA" id="ARBA00022475"/>
    </source>
</evidence>
<organism evidence="7 8">
    <name type="scientific">Paenibacillus chitinolyticus</name>
    <dbReference type="NCBI Taxonomy" id="79263"/>
    <lineage>
        <taxon>Bacteria</taxon>
        <taxon>Bacillati</taxon>
        <taxon>Bacillota</taxon>
        <taxon>Bacilli</taxon>
        <taxon>Bacillales</taxon>
        <taxon>Paenibacillaceae</taxon>
        <taxon>Paenibacillus</taxon>
    </lineage>
</organism>
<name>A0A410WU22_9BACL</name>
<keyword evidence="4 5" id="KW-0472">Membrane</keyword>
<dbReference type="GeneID" id="95375037"/>
<feature type="transmembrane region" description="Helical" evidence="5">
    <location>
        <begin position="6"/>
        <end position="25"/>
    </location>
</feature>